<comment type="caution">
    <text evidence="1">The sequence shown here is derived from an EMBL/GenBank/DDBJ whole genome shotgun (WGS) entry which is preliminary data.</text>
</comment>
<dbReference type="Proteomes" id="UP001168821">
    <property type="component" value="Unassembled WGS sequence"/>
</dbReference>
<protein>
    <submittedName>
        <fullName evidence="1">Uncharacterized protein</fullName>
    </submittedName>
</protein>
<evidence type="ECO:0000313" key="1">
    <source>
        <dbReference type="EMBL" id="KAJ3616977.1"/>
    </source>
</evidence>
<dbReference type="EMBL" id="JALNTZ010002524">
    <property type="protein sequence ID" value="KAJ3616977.1"/>
    <property type="molecule type" value="Genomic_DNA"/>
</dbReference>
<name>A0AA38M009_9CUCU</name>
<evidence type="ECO:0000313" key="2">
    <source>
        <dbReference type="Proteomes" id="UP001168821"/>
    </source>
</evidence>
<reference evidence="1" key="1">
    <citation type="journal article" date="2023" name="G3 (Bethesda)">
        <title>Whole genome assemblies of Zophobas morio and Tenebrio molitor.</title>
        <authorList>
            <person name="Kaur S."/>
            <person name="Stinson S.A."/>
            <person name="diCenzo G.C."/>
        </authorList>
    </citation>
    <scope>NUCLEOTIDE SEQUENCE</scope>
    <source>
        <strain evidence="1">QUZm001</strain>
    </source>
</reference>
<organism evidence="1 2">
    <name type="scientific">Zophobas morio</name>
    <dbReference type="NCBI Taxonomy" id="2755281"/>
    <lineage>
        <taxon>Eukaryota</taxon>
        <taxon>Metazoa</taxon>
        <taxon>Ecdysozoa</taxon>
        <taxon>Arthropoda</taxon>
        <taxon>Hexapoda</taxon>
        <taxon>Insecta</taxon>
        <taxon>Pterygota</taxon>
        <taxon>Neoptera</taxon>
        <taxon>Endopterygota</taxon>
        <taxon>Coleoptera</taxon>
        <taxon>Polyphaga</taxon>
        <taxon>Cucujiformia</taxon>
        <taxon>Tenebrionidae</taxon>
        <taxon>Zophobas</taxon>
    </lineage>
</organism>
<proteinExistence type="predicted"/>
<sequence length="178" mass="20221">MGRGSLHLLDLASIPAGLSNQERFVYINNLIPMDNEKMVAIRYNYLQTNLLYSYLVVFKLLATGALLKYLEANRIGIELDRPRIFVSSLEIANLYAKLLFQDFFNPFFNNAFFSSKIVLIDENTYRLTAACVLFKNTSLFFLLCRALQIFNPESHPAVQKRGLSAKEGVELPSAIKSL</sequence>
<keyword evidence="2" id="KW-1185">Reference proteome</keyword>
<dbReference type="AlphaFoldDB" id="A0AA38M009"/>
<gene>
    <name evidence="1" type="ORF">Zmor_008898</name>
</gene>
<accession>A0AA38M009</accession>